<dbReference type="InterPro" id="IPR036291">
    <property type="entry name" value="NAD(P)-bd_dom_sf"/>
</dbReference>
<dbReference type="AlphaFoldDB" id="A0A9Q9E2W7"/>
<comment type="similarity">
    <text evidence="1 3">Belongs to the short-chain dehydrogenases/reductases (SDR) family.</text>
</comment>
<evidence type="ECO:0000313" key="4">
    <source>
        <dbReference type="EMBL" id="USS89239.1"/>
    </source>
</evidence>
<evidence type="ECO:0000256" key="1">
    <source>
        <dbReference type="ARBA" id="ARBA00006484"/>
    </source>
</evidence>
<dbReference type="Pfam" id="PF00106">
    <property type="entry name" value="adh_short"/>
    <property type="match status" value="1"/>
</dbReference>
<dbReference type="PANTHER" id="PTHR43976:SF16">
    <property type="entry name" value="SHORT-CHAIN DEHYDROGENASE_REDUCTASE FAMILY PROTEIN"/>
    <property type="match status" value="1"/>
</dbReference>
<dbReference type="Gene3D" id="3.40.50.720">
    <property type="entry name" value="NAD(P)-binding Rossmann-like Domain"/>
    <property type="match status" value="1"/>
</dbReference>
<proteinExistence type="inferred from homology"/>
<gene>
    <name evidence="4" type="ORF">M3M40_00035</name>
</gene>
<dbReference type="EMBL" id="CP097119">
    <property type="protein sequence ID" value="USS89239.1"/>
    <property type="molecule type" value="Genomic_DNA"/>
</dbReference>
<dbReference type="PANTHER" id="PTHR43976">
    <property type="entry name" value="SHORT CHAIN DEHYDROGENASE"/>
    <property type="match status" value="1"/>
</dbReference>
<name>A0A9Q9E2W7_9LACO</name>
<dbReference type="CDD" id="cd05374">
    <property type="entry name" value="17beta-HSD-like_SDR_c"/>
    <property type="match status" value="1"/>
</dbReference>
<dbReference type="Proteomes" id="UP001055911">
    <property type="component" value="Chromosome"/>
</dbReference>
<dbReference type="GO" id="GO:0016491">
    <property type="term" value="F:oxidoreductase activity"/>
    <property type="evidence" value="ECO:0007669"/>
    <property type="project" value="UniProtKB-KW"/>
</dbReference>
<dbReference type="SUPFAM" id="SSF51735">
    <property type="entry name" value="NAD(P)-binding Rossmann-fold domains"/>
    <property type="match status" value="1"/>
</dbReference>
<dbReference type="NCBIfam" id="NF004826">
    <property type="entry name" value="PRK06182.1"/>
    <property type="match status" value="1"/>
</dbReference>
<keyword evidence="5" id="KW-1185">Reference proteome</keyword>
<organism evidence="4 5">
    <name type="scientific">Fructilactobacillus cliffordii</name>
    <dbReference type="NCBI Taxonomy" id="2940299"/>
    <lineage>
        <taxon>Bacteria</taxon>
        <taxon>Bacillati</taxon>
        <taxon>Bacillota</taxon>
        <taxon>Bacilli</taxon>
        <taxon>Lactobacillales</taxon>
        <taxon>Lactobacillaceae</taxon>
        <taxon>Fructilactobacillus</taxon>
    </lineage>
</organism>
<evidence type="ECO:0000313" key="5">
    <source>
        <dbReference type="Proteomes" id="UP001055911"/>
    </source>
</evidence>
<reference evidence="4" key="1">
    <citation type="submission" date="2022-05" db="EMBL/GenBank/DDBJ databases">
        <authorList>
            <person name="Oliphant S.A."/>
            <person name="Watson-Haigh N.S."/>
            <person name="Sumby K.M."/>
            <person name="Gardner J.M."/>
            <person name="Jiranek V."/>
        </authorList>
    </citation>
    <scope>NUCLEOTIDE SEQUENCE</scope>
    <source>
        <strain evidence="4">KI4_B1</strain>
    </source>
</reference>
<protein>
    <submittedName>
        <fullName evidence="4">Oxidoreductase</fullName>
    </submittedName>
</protein>
<dbReference type="RefSeq" id="WP_252766773.1">
    <property type="nucleotide sequence ID" value="NZ_CP097119.1"/>
</dbReference>
<accession>A0A9Q9E2W7</accession>
<evidence type="ECO:0000256" key="2">
    <source>
        <dbReference type="ARBA" id="ARBA00023002"/>
    </source>
</evidence>
<evidence type="ECO:0000256" key="3">
    <source>
        <dbReference type="RuleBase" id="RU000363"/>
    </source>
</evidence>
<dbReference type="InterPro" id="IPR051911">
    <property type="entry name" value="SDR_oxidoreductase"/>
</dbReference>
<dbReference type="PRINTS" id="PR00080">
    <property type="entry name" value="SDRFAMILY"/>
</dbReference>
<sequence length="270" mass="29934">MKTILVTGASSGMGYRIAHNLAAAGYQVFGAARHVDRMEPLKTVGVIPLQLDVTDEASRTAAVHQLIQRAHRIDAVVNAAGYGSFGAQETVIDAEAKQQFEVNVFGLMALTRLVLPYMRKQQSGRIINISSMAGRFSSPMAGWYFASKHALETLSDSLRMEVRRFGIKVILIEPGVVKSRWEAIAMQHLQQSAAGTAYEAQARAMQRNMDHTYASKHASHPELIARTVQKALESKHPRARYLIGYLAKPTVWGTQFLPTALKDWLIPKFM</sequence>
<dbReference type="InterPro" id="IPR002347">
    <property type="entry name" value="SDR_fam"/>
</dbReference>
<keyword evidence="2" id="KW-0560">Oxidoreductase</keyword>
<dbReference type="PRINTS" id="PR00081">
    <property type="entry name" value="GDHRDH"/>
</dbReference>